<dbReference type="Pfam" id="PF13430">
    <property type="entry name" value="DUF4112"/>
    <property type="match status" value="1"/>
</dbReference>
<evidence type="ECO:0000313" key="4">
    <source>
        <dbReference type="Proteomes" id="UP000541558"/>
    </source>
</evidence>
<dbReference type="EMBL" id="JAACJK010000001">
    <property type="protein sequence ID" value="KAF5342068.1"/>
    <property type="molecule type" value="Genomic_DNA"/>
</dbReference>
<feature type="compositionally biased region" description="Polar residues" evidence="1">
    <location>
        <begin position="291"/>
        <end position="303"/>
    </location>
</feature>
<feature type="compositionally biased region" description="Low complexity" evidence="1">
    <location>
        <begin position="242"/>
        <end position="265"/>
    </location>
</feature>
<organism evidence="3 4">
    <name type="scientific">Ephemerocybe angulata</name>
    <dbReference type="NCBI Taxonomy" id="980116"/>
    <lineage>
        <taxon>Eukaryota</taxon>
        <taxon>Fungi</taxon>
        <taxon>Dikarya</taxon>
        <taxon>Basidiomycota</taxon>
        <taxon>Agaricomycotina</taxon>
        <taxon>Agaricomycetes</taxon>
        <taxon>Agaricomycetidae</taxon>
        <taxon>Agaricales</taxon>
        <taxon>Agaricineae</taxon>
        <taxon>Psathyrellaceae</taxon>
        <taxon>Ephemerocybe</taxon>
    </lineage>
</organism>
<name>A0A8H5CJN3_9AGAR</name>
<dbReference type="AlphaFoldDB" id="A0A8H5CJN3"/>
<reference evidence="3 4" key="1">
    <citation type="journal article" date="2020" name="ISME J.">
        <title>Uncovering the hidden diversity of litter-decomposition mechanisms in mushroom-forming fungi.</title>
        <authorList>
            <person name="Floudas D."/>
            <person name="Bentzer J."/>
            <person name="Ahren D."/>
            <person name="Johansson T."/>
            <person name="Persson P."/>
            <person name="Tunlid A."/>
        </authorList>
    </citation>
    <scope>NUCLEOTIDE SEQUENCE [LARGE SCALE GENOMIC DNA]</scope>
    <source>
        <strain evidence="3 4">CBS 175.51</strain>
    </source>
</reference>
<keyword evidence="4" id="KW-1185">Reference proteome</keyword>
<gene>
    <name evidence="3" type="ORF">D9611_001577</name>
</gene>
<evidence type="ECO:0008006" key="5">
    <source>
        <dbReference type="Google" id="ProtNLM"/>
    </source>
</evidence>
<feature type="transmembrane region" description="Helical" evidence="2">
    <location>
        <begin position="121"/>
        <end position="143"/>
    </location>
</feature>
<dbReference type="PANTHER" id="PTHR35519:SF2">
    <property type="entry name" value="PH DOMAIN PROTEIN"/>
    <property type="match status" value="1"/>
</dbReference>
<protein>
    <recommendedName>
        <fullName evidence="5">Ph domain-containing protein</fullName>
    </recommendedName>
</protein>
<accession>A0A8H5CJN3</accession>
<feature type="region of interest" description="Disordered" evidence="1">
    <location>
        <begin position="242"/>
        <end position="303"/>
    </location>
</feature>
<evidence type="ECO:0000313" key="3">
    <source>
        <dbReference type="EMBL" id="KAF5342068.1"/>
    </source>
</evidence>
<dbReference type="InterPro" id="IPR025187">
    <property type="entry name" value="DUF4112"/>
</dbReference>
<dbReference type="Proteomes" id="UP000541558">
    <property type="component" value="Unassembled WGS sequence"/>
</dbReference>
<sequence length="303" mass="32965">MSALLGKAGKKLFEQHLESYAPADPLYENYTDDRGRQKRRKRELPPGLSARDAAILRSVKKRAHYLDKGFSLCGMRFGWTFFISLIPIVGDITDATLNYYLVVRKARKADLPPWLLSRMMLNNAISLAVSFVPFAGDLVLAMFKANSRNAALLEEFLRIRGEEYLKLHPGEVEAAAPANRKGKGTGFWFRKKSPARGDLTKADAEQVKPGAGVKPGEVIEEVRAMPPGPQTSAALGAHANLGHAESSAPPSGGSNGGRSFTSFFSRSRRQSGEVDKLMPSNANRGSRFIENVSNSSAAPSTTA</sequence>
<dbReference type="PANTHER" id="PTHR35519">
    <property type="entry name" value="MEMBRANE PROTEINS"/>
    <property type="match status" value="1"/>
</dbReference>
<evidence type="ECO:0000256" key="2">
    <source>
        <dbReference type="SAM" id="Phobius"/>
    </source>
</evidence>
<dbReference type="OrthoDB" id="2103474at2759"/>
<keyword evidence="2" id="KW-0472">Membrane</keyword>
<keyword evidence="2" id="KW-0812">Transmembrane</keyword>
<proteinExistence type="predicted"/>
<feature type="transmembrane region" description="Helical" evidence="2">
    <location>
        <begin position="77"/>
        <end position="101"/>
    </location>
</feature>
<comment type="caution">
    <text evidence="3">The sequence shown here is derived from an EMBL/GenBank/DDBJ whole genome shotgun (WGS) entry which is preliminary data.</text>
</comment>
<evidence type="ECO:0000256" key="1">
    <source>
        <dbReference type="SAM" id="MobiDB-lite"/>
    </source>
</evidence>
<keyword evidence="2" id="KW-1133">Transmembrane helix</keyword>